<dbReference type="EMBL" id="JAUIRO010000004">
    <property type="protein sequence ID" value="KAK0716943.1"/>
    <property type="molecule type" value="Genomic_DNA"/>
</dbReference>
<feature type="chain" id="PRO_5041236028" evidence="1">
    <location>
        <begin position="31"/>
        <end position="120"/>
    </location>
</feature>
<accession>A0AA40DZ75</accession>
<organism evidence="2 3">
    <name type="scientific">Lasiosphaeria miniovina</name>
    <dbReference type="NCBI Taxonomy" id="1954250"/>
    <lineage>
        <taxon>Eukaryota</taxon>
        <taxon>Fungi</taxon>
        <taxon>Dikarya</taxon>
        <taxon>Ascomycota</taxon>
        <taxon>Pezizomycotina</taxon>
        <taxon>Sordariomycetes</taxon>
        <taxon>Sordariomycetidae</taxon>
        <taxon>Sordariales</taxon>
        <taxon>Lasiosphaeriaceae</taxon>
        <taxon>Lasiosphaeria</taxon>
    </lineage>
</organism>
<dbReference type="GeneID" id="85323088"/>
<sequence>MRSGARVGKIQSASVSQLLCLGLTAGASEATCRIWGLMPNHESRQRLQIKSSTRAWQRDDPYTGGNTQGARLLAIKQKHRCDSAAGCYDGGCYDGLQAGSTMSYQTQDGQWVGEAGKPVL</sequence>
<comment type="caution">
    <text evidence="2">The sequence shown here is derived from an EMBL/GenBank/DDBJ whole genome shotgun (WGS) entry which is preliminary data.</text>
</comment>
<dbReference type="RefSeq" id="XP_060295736.1">
    <property type="nucleotide sequence ID" value="XM_060439818.1"/>
</dbReference>
<dbReference type="AlphaFoldDB" id="A0AA40DZ75"/>
<feature type="signal peptide" evidence="1">
    <location>
        <begin position="1"/>
        <end position="30"/>
    </location>
</feature>
<protein>
    <submittedName>
        <fullName evidence="2">Uncharacterized protein</fullName>
    </submittedName>
</protein>
<name>A0AA40DZ75_9PEZI</name>
<reference evidence="2" key="1">
    <citation type="submission" date="2023-06" db="EMBL/GenBank/DDBJ databases">
        <title>Genome-scale phylogeny and comparative genomics of the fungal order Sordariales.</title>
        <authorList>
            <consortium name="Lawrence Berkeley National Laboratory"/>
            <person name="Hensen N."/>
            <person name="Bonometti L."/>
            <person name="Westerberg I."/>
            <person name="Brannstrom I.O."/>
            <person name="Guillou S."/>
            <person name="Cros-Aarteil S."/>
            <person name="Calhoun S."/>
            <person name="Haridas S."/>
            <person name="Kuo A."/>
            <person name="Mondo S."/>
            <person name="Pangilinan J."/>
            <person name="Riley R."/>
            <person name="LaButti K."/>
            <person name="Andreopoulos B."/>
            <person name="Lipzen A."/>
            <person name="Chen C."/>
            <person name="Yanf M."/>
            <person name="Daum C."/>
            <person name="Ng V."/>
            <person name="Clum A."/>
            <person name="Steindorff A."/>
            <person name="Ohm R."/>
            <person name="Martin F."/>
            <person name="Silar P."/>
            <person name="Natvig D."/>
            <person name="Lalanne C."/>
            <person name="Gautier V."/>
            <person name="Ament-velasquez S.L."/>
            <person name="Kruys A."/>
            <person name="Hutchinson M.I."/>
            <person name="Powell A.J."/>
            <person name="Barry K."/>
            <person name="Miller A.N."/>
            <person name="Grigoriev I.V."/>
            <person name="Debuchy R."/>
            <person name="Gladieux P."/>
            <person name="Thoren M.H."/>
            <person name="Johannesson H."/>
        </authorList>
    </citation>
    <scope>NUCLEOTIDE SEQUENCE</scope>
    <source>
        <strain evidence="2">SMH2392-1A</strain>
    </source>
</reference>
<gene>
    <name evidence="2" type="ORF">B0T26DRAFT_675344</name>
</gene>
<evidence type="ECO:0000313" key="3">
    <source>
        <dbReference type="Proteomes" id="UP001172101"/>
    </source>
</evidence>
<proteinExistence type="predicted"/>
<evidence type="ECO:0000256" key="1">
    <source>
        <dbReference type="SAM" id="SignalP"/>
    </source>
</evidence>
<keyword evidence="3" id="KW-1185">Reference proteome</keyword>
<keyword evidence="1" id="KW-0732">Signal</keyword>
<evidence type="ECO:0000313" key="2">
    <source>
        <dbReference type="EMBL" id="KAK0716943.1"/>
    </source>
</evidence>
<dbReference type="Proteomes" id="UP001172101">
    <property type="component" value="Unassembled WGS sequence"/>
</dbReference>